<name>A0AAF0FP87_9EURY</name>
<reference evidence="6" key="1">
    <citation type="submission" date="2022-01" db="EMBL/GenBank/DDBJ databases">
        <title>Complete genome of Methanomicrobium antiquum DSM 21220.</title>
        <authorList>
            <person name="Chen S.-C."/>
            <person name="You Y.-T."/>
            <person name="Zhou Y.-Z."/>
            <person name="Lai M.-C."/>
        </authorList>
    </citation>
    <scope>NUCLEOTIDE SEQUENCE</scope>
    <source>
        <strain evidence="6">DSM 21220</strain>
    </source>
</reference>
<accession>A0AAF0FP87</accession>
<dbReference type="RefSeq" id="WP_278099963.1">
    <property type="nucleotide sequence ID" value="NZ_CP091092.1"/>
</dbReference>
<dbReference type="InterPro" id="IPR049625">
    <property type="entry name" value="Glyco_transf_61_cat"/>
</dbReference>
<protein>
    <submittedName>
        <fullName evidence="6">Glycosyltransferase family 61 protein</fullName>
    </submittedName>
</protein>
<evidence type="ECO:0000256" key="3">
    <source>
        <dbReference type="ARBA" id="ARBA00023180"/>
    </source>
</evidence>
<dbReference type="EMBL" id="CP091092">
    <property type="protein sequence ID" value="WFN37125.1"/>
    <property type="molecule type" value="Genomic_DNA"/>
</dbReference>
<feature type="domain" description="Glycosyltransferase 61 catalytic" evidence="5">
    <location>
        <begin position="183"/>
        <end position="355"/>
    </location>
</feature>
<keyword evidence="1" id="KW-0328">Glycosyltransferase</keyword>
<dbReference type="AlphaFoldDB" id="A0AAF0FP87"/>
<organism evidence="6 7">
    <name type="scientific">Methanomicrobium antiquum</name>
    <dbReference type="NCBI Taxonomy" id="487686"/>
    <lineage>
        <taxon>Archaea</taxon>
        <taxon>Methanobacteriati</taxon>
        <taxon>Methanobacteriota</taxon>
        <taxon>Stenosarchaea group</taxon>
        <taxon>Methanomicrobia</taxon>
        <taxon>Methanomicrobiales</taxon>
        <taxon>Methanomicrobiaceae</taxon>
        <taxon>Methanomicrobium</taxon>
    </lineage>
</organism>
<dbReference type="GeneID" id="79949059"/>
<keyword evidence="2" id="KW-0808">Transferase</keyword>
<sequence>MIKIIANYSKKLLKLVVLNNHFIFHTIMNIFRFSGIIHIKFSMVLKRILILISTKNNIAPIHHQKASEYIEDNKMFCDHIEIYPESKIYNKKPHTIENKIHWVFEEEYCINTPSVFIIKLENGRVFGNEGIIVTKDNIVLEDFSTPIRKDPGESNIFKKIFLPSPEYIDGKVAILSSQVGQYFFHWLFDVLPKIYILKQCGCHPDKIIVNEIKTQFQKETLEILKYLDISIAISEKDYLQAHEMIVPSLPGNTGHMPKWVCDFLRDSFLPVISKNNKSKKKRLYISRDKSSNGRKVLNEKEIMNILKPLGFELIFSEEISFKEQVELFHNSEVIIAPHGAGLSNIVFCDPKTQILEFFSPNYVNPCYYTLANQVDLNYYYLMSEGKRPPDFYDPHIGHENIFINIDSLLKMLNYMKLT</sequence>
<gene>
    <name evidence="6" type="ORF">L1994_01645</name>
</gene>
<evidence type="ECO:0000313" key="6">
    <source>
        <dbReference type="EMBL" id="WFN37125.1"/>
    </source>
</evidence>
<dbReference type="KEGG" id="manq:L1994_01645"/>
<keyword evidence="7" id="KW-1185">Reference proteome</keyword>
<keyword evidence="3" id="KW-0325">Glycoprotein</keyword>
<dbReference type="Pfam" id="PF04577">
    <property type="entry name" value="Glyco_transf_61"/>
    <property type="match status" value="1"/>
</dbReference>
<keyword evidence="4" id="KW-1133">Transmembrane helix</keyword>
<feature type="transmembrane region" description="Helical" evidence="4">
    <location>
        <begin position="12"/>
        <end position="31"/>
    </location>
</feature>
<evidence type="ECO:0000259" key="5">
    <source>
        <dbReference type="Pfam" id="PF04577"/>
    </source>
</evidence>
<dbReference type="PANTHER" id="PTHR20961">
    <property type="entry name" value="GLYCOSYLTRANSFERASE"/>
    <property type="match status" value="1"/>
</dbReference>
<dbReference type="InterPro" id="IPR007657">
    <property type="entry name" value="Glycosyltransferase_61"/>
</dbReference>
<proteinExistence type="predicted"/>
<dbReference type="GO" id="GO:0016757">
    <property type="term" value="F:glycosyltransferase activity"/>
    <property type="evidence" value="ECO:0007669"/>
    <property type="project" value="UniProtKB-KW"/>
</dbReference>
<keyword evidence="4" id="KW-0812">Transmembrane</keyword>
<dbReference type="Proteomes" id="UP001218895">
    <property type="component" value="Chromosome"/>
</dbReference>
<evidence type="ECO:0000256" key="1">
    <source>
        <dbReference type="ARBA" id="ARBA00022676"/>
    </source>
</evidence>
<keyword evidence="4" id="KW-0472">Membrane</keyword>
<evidence type="ECO:0000256" key="2">
    <source>
        <dbReference type="ARBA" id="ARBA00022679"/>
    </source>
</evidence>
<evidence type="ECO:0000256" key="4">
    <source>
        <dbReference type="SAM" id="Phobius"/>
    </source>
</evidence>
<evidence type="ECO:0000313" key="7">
    <source>
        <dbReference type="Proteomes" id="UP001218895"/>
    </source>
</evidence>